<dbReference type="KEGG" id="qso:IRL76_13930"/>
<keyword evidence="1" id="KW-0732">Signal</keyword>
<evidence type="ECO:0000313" key="3">
    <source>
        <dbReference type="Proteomes" id="UP000594459"/>
    </source>
</evidence>
<dbReference type="AlphaFoldDB" id="A0A7S8F4C2"/>
<dbReference type="Proteomes" id="UP000594459">
    <property type="component" value="Chromosome"/>
</dbReference>
<organism evidence="2 3">
    <name type="scientific">Qipengyuania soli</name>
    <dbReference type="NCBI Taxonomy" id="2782568"/>
    <lineage>
        <taxon>Bacteria</taxon>
        <taxon>Pseudomonadati</taxon>
        <taxon>Pseudomonadota</taxon>
        <taxon>Alphaproteobacteria</taxon>
        <taxon>Sphingomonadales</taxon>
        <taxon>Erythrobacteraceae</taxon>
        <taxon>Qipengyuania</taxon>
    </lineage>
</organism>
<evidence type="ECO:0008006" key="4">
    <source>
        <dbReference type="Google" id="ProtNLM"/>
    </source>
</evidence>
<evidence type="ECO:0000256" key="1">
    <source>
        <dbReference type="SAM" id="SignalP"/>
    </source>
</evidence>
<sequence>MTSGPTKKLRSRVAAGTAIACLMAMGITSSSAQQAGDLGAAVPVPPAGSVGGMGDVNLFPKRVVINGRREIATVGLYNKTLDDGEYEIAIVDMAMTPQGQLVRFDNGLDEATKAKVRTASEMLRYSPRRVILRGSESQLVRIMARAGAEVPDGEYRSHFVVTSVPEDAGFSIEQAAGAQQPDGIGVTIRPRFGIAIPVFVRVGTTTLDVDITAPRIITEPDGSRAVSFTLTRSGTRSAFGDVFVRAQGSSKPIAISKGIGVYPEVDSRQVIVPIDPTTDPRLLAKGTRLTIDFVDDDFSPGNKLAESAFQVP</sequence>
<protein>
    <recommendedName>
        <fullName evidence="4">Molecular chaperone</fullName>
    </recommendedName>
</protein>
<keyword evidence="3" id="KW-1185">Reference proteome</keyword>
<feature type="chain" id="PRO_5032279695" description="Molecular chaperone" evidence="1">
    <location>
        <begin position="36"/>
        <end position="312"/>
    </location>
</feature>
<accession>A0A7S8F4C2</accession>
<evidence type="ECO:0000313" key="2">
    <source>
        <dbReference type="EMBL" id="QPC98907.1"/>
    </source>
</evidence>
<feature type="signal peptide" evidence="1">
    <location>
        <begin position="1"/>
        <end position="35"/>
    </location>
</feature>
<reference evidence="2 3" key="1">
    <citation type="submission" date="2020-11" db="EMBL/GenBank/DDBJ databases">
        <title>The genome sequence of Erythrobacter sp. 6D36.</title>
        <authorList>
            <person name="Liu Y."/>
        </authorList>
    </citation>
    <scope>NUCLEOTIDE SEQUENCE [LARGE SCALE GENOMIC DNA]</scope>
    <source>
        <strain evidence="2 3">6D36</strain>
    </source>
</reference>
<gene>
    <name evidence="2" type="ORF">IRL76_13930</name>
</gene>
<name>A0A7S8F4C2_9SPHN</name>
<dbReference type="EMBL" id="CP064654">
    <property type="protein sequence ID" value="QPC98907.1"/>
    <property type="molecule type" value="Genomic_DNA"/>
</dbReference>
<proteinExistence type="predicted"/>